<dbReference type="AlphaFoldDB" id="X1BSL9"/>
<dbReference type="EMBL" id="BART01025263">
    <property type="protein sequence ID" value="GAG98739.1"/>
    <property type="molecule type" value="Genomic_DNA"/>
</dbReference>
<evidence type="ECO:0000313" key="1">
    <source>
        <dbReference type="EMBL" id="GAG98739.1"/>
    </source>
</evidence>
<organism evidence="1">
    <name type="scientific">marine sediment metagenome</name>
    <dbReference type="NCBI Taxonomy" id="412755"/>
    <lineage>
        <taxon>unclassified sequences</taxon>
        <taxon>metagenomes</taxon>
        <taxon>ecological metagenomes</taxon>
    </lineage>
</organism>
<gene>
    <name evidence="1" type="ORF">S01H4_45386</name>
</gene>
<proteinExistence type="predicted"/>
<accession>X1BSL9</accession>
<protein>
    <submittedName>
        <fullName evidence="1">Uncharacterized protein</fullName>
    </submittedName>
</protein>
<reference evidence="1" key="1">
    <citation type="journal article" date="2014" name="Front. Microbiol.">
        <title>High frequency of phylogenetically diverse reductive dehalogenase-homologous genes in deep subseafloor sedimentary metagenomes.</title>
        <authorList>
            <person name="Kawai M."/>
            <person name="Futagami T."/>
            <person name="Toyoda A."/>
            <person name="Takaki Y."/>
            <person name="Nishi S."/>
            <person name="Hori S."/>
            <person name="Arai W."/>
            <person name="Tsubouchi T."/>
            <person name="Morono Y."/>
            <person name="Uchiyama I."/>
            <person name="Ito T."/>
            <person name="Fujiyama A."/>
            <person name="Inagaki F."/>
            <person name="Takami H."/>
        </authorList>
    </citation>
    <scope>NUCLEOTIDE SEQUENCE</scope>
    <source>
        <strain evidence="1">Expedition CK06-06</strain>
    </source>
</reference>
<sequence length="143" mass="16885">MRKKLIPNFVMQHIQKNPQIGRKELSKVAGISEGEARFYCRVYAEMNDNIHYKSRGIALFDIQYPLQDKACMNVIEEFIEDFKPHYLVYGGDQMQFDTISSFNIRKPKLLEGKRLKAEYKGFQEDILDRFEAVAPSRCKKYFM</sequence>
<feature type="non-terminal residue" evidence="1">
    <location>
        <position position="143"/>
    </location>
</feature>
<comment type="caution">
    <text evidence="1">The sequence shown here is derived from an EMBL/GenBank/DDBJ whole genome shotgun (WGS) entry which is preliminary data.</text>
</comment>
<name>X1BSL9_9ZZZZ</name>